<accession>J3NSW9</accession>
<reference evidence="3" key="5">
    <citation type="submission" date="2018-04" db="UniProtKB">
        <authorList>
            <consortium name="EnsemblFungi"/>
        </authorList>
    </citation>
    <scope>IDENTIFICATION</scope>
    <source>
        <strain evidence="3">R3-111a-1</strain>
    </source>
</reference>
<evidence type="ECO:0000313" key="2">
    <source>
        <dbReference type="EMBL" id="EJT79282.1"/>
    </source>
</evidence>
<organism evidence="2">
    <name type="scientific">Gaeumannomyces tritici (strain R3-111a-1)</name>
    <name type="common">Wheat and barley take-all root rot fungus</name>
    <name type="synonym">Gaeumannomyces graminis var. tritici</name>
    <dbReference type="NCBI Taxonomy" id="644352"/>
    <lineage>
        <taxon>Eukaryota</taxon>
        <taxon>Fungi</taxon>
        <taxon>Dikarya</taxon>
        <taxon>Ascomycota</taxon>
        <taxon>Pezizomycotina</taxon>
        <taxon>Sordariomycetes</taxon>
        <taxon>Sordariomycetidae</taxon>
        <taxon>Magnaporthales</taxon>
        <taxon>Magnaporthaceae</taxon>
        <taxon>Gaeumannomyces</taxon>
    </lineage>
</organism>
<evidence type="ECO:0000313" key="3">
    <source>
        <dbReference type="EnsemblFungi" id="EJT79282"/>
    </source>
</evidence>
<feature type="region of interest" description="Disordered" evidence="1">
    <location>
        <begin position="92"/>
        <end position="114"/>
    </location>
</feature>
<feature type="compositionally biased region" description="Low complexity" evidence="1">
    <location>
        <begin position="15"/>
        <end position="32"/>
    </location>
</feature>
<reference evidence="3" key="4">
    <citation type="journal article" date="2015" name="G3 (Bethesda)">
        <title>Genome sequences of three phytopathogenic species of the Magnaporthaceae family of fungi.</title>
        <authorList>
            <person name="Okagaki L.H."/>
            <person name="Nunes C.C."/>
            <person name="Sailsbery J."/>
            <person name="Clay B."/>
            <person name="Brown D."/>
            <person name="John T."/>
            <person name="Oh Y."/>
            <person name="Young N."/>
            <person name="Fitzgerald M."/>
            <person name="Haas B.J."/>
            <person name="Zeng Q."/>
            <person name="Young S."/>
            <person name="Adiconis X."/>
            <person name="Fan L."/>
            <person name="Levin J.Z."/>
            <person name="Mitchell T.K."/>
            <person name="Okubara P.A."/>
            <person name="Farman M.L."/>
            <person name="Kohn L.M."/>
            <person name="Birren B."/>
            <person name="Ma L.-J."/>
            <person name="Dean R.A."/>
        </authorList>
    </citation>
    <scope>NUCLEOTIDE SEQUENCE</scope>
    <source>
        <strain evidence="3">R3-111a-1</strain>
    </source>
</reference>
<name>J3NSW9_GAET3</name>
<evidence type="ECO:0000313" key="4">
    <source>
        <dbReference type="Proteomes" id="UP000006039"/>
    </source>
</evidence>
<dbReference type="HOGENOM" id="CLU_660638_0_0_1"/>
<dbReference type="RefSeq" id="XP_009220427.1">
    <property type="nucleotide sequence ID" value="XM_009222163.1"/>
</dbReference>
<feature type="region of interest" description="Disordered" evidence="1">
    <location>
        <begin position="132"/>
        <end position="198"/>
    </location>
</feature>
<evidence type="ECO:0000256" key="1">
    <source>
        <dbReference type="SAM" id="MobiDB-lite"/>
    </source>
</evidence>
<feature type="compositionally biased region" description="Polar residues" evidence="1">
    <location>
        <begin position="104"/>
        <end position="113"/>
    </location>
</feature>
<feature type="compositionally biased region" description="Low complexity" evidence="1">
    <location>
        <begin position="338"/>
        <end position="359"/>
    </location>
</feature>
<feature type="compositionally biased region" description="Low complexity" evidence="1">
    <location>
        <begin position="311"/>
        <end position="321"/>
    </location>
</feature>
<reference evidence="4" key="1">
    <citation type="submission" date="2010-07" db="EMBL/GenBank/DDBJ databases">
        <title>The genome sequence of Gaeumannomyces graminis var. tritici strain R3-111a-1.</title>
        <authorList>
            <consortium name="The Broad Institute Genome Sequencing Platform"/>
            <person name="Ma L.-J."/>
            <person name="Dead R."/>
            <person name="Young S."/>
            <person name="Zeng Q."/>
            <person name="Koehrsen M."/>
            <person name="Alvarado L."/>
            <person name="Berlin A."/>
            <person name="Chapman S.B."/>
            <person name="Chen Z."/>
            <person name="Freedman E."/>
            <person name="Gellesch M."/>
            <person name="Goldberg J."/>
            <person name="Griggs A."/>
            <person name="Gujja S."/>
            <person name="Heilman E.R."/>
            <person name="Heiman D."/>
            <person name="Hepburn T."/>
            <person name="Howarth C."/>
            <person name="Jen D."/>
            <person name="Larson L."/>
            <person name="Mehta T."/>
            <person name="Neiman D."/>
            <person name="Pearson M."/>
            <person name="Roberts A."/>
            <person name="Saif S."/>
            <person name="Shea T."/>
            <person name="Shenoy N."/>
            <person name="Sisk P."/>
            <person name="Stolte C."/>
            <person name="Sykes S."/>
            <person name="Walk T."/>
            <person name="White J."/>
            <person name="Yandava C."/>
            <person name="Haas B."/>
            <person name="Nusbaum C."/>
            <person name="Birren B."/>
        </authorList>
    </citation>
    <scope>NUCLEOTIDE SEQUENCE [LARGE SCALE GENOMIC DNA]</scope>
    <source>
        <strain evidence="4">R3-111a-1</strain>
    </source>
</reference>
<keyword evidence="4" id="KW-1185">Reference proteome</keyword>
<feature type="compositionally biased region" description="Low complexity" evidence="1">
    <location>
        <begin position="145"/>
        <end position="170"/>
    </location>
</feature>
<proteinExistence type="predicted"/>
<protein>
    <submittedName>
        <fullName evidence="2 3">Uncharacterized protein</fullName>
    </submittedName>
</protein>
<dbReference type="EnsemblFungi" id="EJT79282">
    <property type="protein sequence ID" value="EJT79282"/>
    <property type="gene ID" value="GGTG_04368"/>
</dbReference>
<reference evidence="2" key="3">
    <citation type="submission" date="2010-09" db="EMBL/GenBank/DDBJ databases">
        <title>Annotation of Gaeumannomyces graminis var. tritici R3-111a-1.</title>
        <authorList>
            <consortium name="The Broad Institute Genome Sequencing Platform"/>
            <person name="Ma L.-J."/>
            <person name="Dead R."/>
            <person name="Young S.K."/>
            <person name="Zeng Q."/>
            <person name="Gargeya S."/>
            <person name="Fitzgerald M."/>
            <person name="Haas B."/>
            <person name="Abouelleil A."/>
            <person name="Alvarado L."/>
            <person name="Arachchi H.M."/>
            <person name="Berlin A."/>
            <person name="Brown A."/>
            <person name="Chapman S.B."/>
            <person name="Chen Z."/>
            <person name="Dunbar C."/>
            <person name="Freedman E."/>
            <person name="Gearin G."/>
            <person name="Gellesch M."/>
            <person name="Goldberg J."/>
            <person name="Griggs A."/>
            <person name="Gujja S."/>
            <person name="Heiman D."/>
            <person name="Howarth C."/>
            <person name="Larson L."/>
            <person name="Lui A."/>
            <person name="MacDonald P.J.P."/>
            <person name="Mehta T."/>
            <person name="Montmayeur A."/>
            <person name="Murphy C."/>
            <person name="Neiman D."/>
            <person name="Pearson M."/>
            <person name="Priest M."/>
            <person name="Roberts A."/>
            <person name="Saif S."/>
            <person name="Shea T."/>
            <person name="Shenoy N."/>
            <person name="Sisk P."/>
            <person name="Stolte C."/>
            <person name="Sykes S."/>
            <person name="Yandava C."/>
            <person name="Wortman J."/>
            <person name="Nusbaum C."/>
            <person name="Birren B."/>
        </authorList>
    </citation>
    <scope>NUCLEOTIDE SEQUENCE</scope>
    <source>
        <strain evidence="2">R3-111a-1</strain>
    </source>
</reference>
<feature type="region of interest" description="Disordered" evidence="1">
    <location>
        <begin position="282"/>
        <end position="301"/>
    </location>
</feature>
<sequence>MGYVPMHMPTGAAQGGEPPSRPARPSRVPSGRLESIPEQRQVELGPSSQQQDRPLPGIGFVAATMGQGPPPQGYVPPDLADAMAARARQVLRAVPPRQRVDPDSPTTRLTDFLQNGGAARVASLEVMIRPPGDGPLYVEVADRNGGSAAESSSPPSSPEHPAAAGSGDSSSSKRRRAVTAPFTRQRRAKTAPTAASTVEEELLRKVELHREQLAGALAWLAHAVAERDHYSREKARLYDILERDRALYEEAVNTAPAASPPGSPKAGPAAVTTTAITITTTAAAAASPESPPPAATTAVAADDAWREWTRSSPLSWADASSPPAPPQRNHRRRLPSVPTTAGSPIAAAAPTASYLPALHPSDRPPPPPRDPRATVTAAAADKPPRHKAGMPKFRYAYGGSTAQRRQQLESHLTLWR</sequence>
<dbReference type="AlphaFoldDB" id="J3NSW9"/>
<dbReference type="Proteomes" id="UP000006039">
    <property type="component" value="Unassembled WGS sequence"/>
</dbReference>
<dbReference type="EMBL" id="GL385396">
    <property type="protein sequence ID" value="EJT79282.1"/>
    <property type="molecule type" value="Genomic_DNA"/>
</dbReference>
<dbReference type="VEuPathDB" id="FungiDB:GGTG_04368"/>
<feature type="region of interest" description="Disordered" evidence="1">
    <location>
        <begin position="310"/>
        <end position="391"/>
    </location>
</feature>
<gene>
    <name evidence="3" type="primary">20344826</name>
    <name evidence="2" type="ORF">GGTG_04368</name>
</gene>
<feature type="region of interest" description="Disordered" evidence="1">
    <location>
        <begin position="1"/>
        <end position="78"/>
    </location>
</feature>
<reference evidence="2" key="2">
    <citation type="submission" date="2010-07" db="EMBL/GenBank/DDBJ databases">
        <authorList>
            <consortium name="The Broad Institute Genome Sequencing Platform"/>
            <consortium name="Broad Institute Genome Sequencing Center for Infectious Disease"/>
            <person name="Ma L.-J."/>
            <person name="Dead R."/>
            <person name="Young S."/>
            <person name="Zeng Q."/>
            <person name="Koehrsen M."/>
            <person name="Alvarado L."/>
            <person name="Berlin A."/>
            <person name="Chapman S.B."/>
            <person name="Chen Z."/>
            <person name="Freedman E."/>
            <person name="Gellesch M."/>
            <person name="Goldberg J."/>
            <person name="Griggs A."/>
            <person name="Gujja S."/>
            <person name="Heilman E.R."/>
            <person name="Heiman D."/>
            <person name="Hepburn T."/>
            <person name="Howarth C."/>
            <person name="Jen D."/>
            <person name="Larson L."/>
            <person name="Mehta T."/>
            <person name="Neiman D."/>
            <person name="Pearson M."/>
            <person name="Roberts A."/>
            <person name="Saif S."/>
            <person name="Shea T."/>
            <person name="Shenoy N."/>
            <person name="Sisk P."/>
            <person name="Stolte C."/>
            <person name="Sykes S."/>
            <person name="Walk T."/>
            <person name="White J."/>
            <person name="Yandava C."/>
            <person name="Haas B."/>
            <person name="Nusbaum C."/>
            <person name="Birren B."/>
        </authorList>
    </citation>
    <scope>NUCLEOTIDE SEQUENCE</scope>
    <source>
        <strain evidence="2">R3-111a-1</strain>
    </source>
</reference>
<dbReference type="GeneID" id="20344826"/>